<comment type="subcellular location">
    <subcellularLocation>
        <location evidence="1">Cell envelope</location>
    </subcellularLocation>
</comment>
<organism evidence="7 8">
    <name type="scientific">Oceanisphaera ostreae</name>
    <dbReference type="NCBI Taxonomy" id="914151"/>
    <lineage>
        <taxon>Bacteria</taxon>
        <taxon>Pseudomonadati</taxon>
        <taxon>Pseudomonadota</taxon>
        <taxon>Gammaproteobacteria</taxon>
        <taxon>Aeromonadales</taxon>
        <taxon>Aeromonadaceae</taxon>
        <taxon>Oceanisphaera</taxon>
    </lineage>
</organism>
<dbReference type="PIRSF" id="PIRSF002741">
    <property type="entry name" value="MppA"/>
    <property type="match status" value="1"/>
</dbReference>
<reference evidence="8" key="1">
    <citation type="journal article" date="2019" name="Int. J. Syst. Evol. Microbiol.">
        <title>The Global Catalogue of Microorganisms (GCM) 10K type strain sequencing project: providing services to taxonomists for standard genome sequencing and annotation.</title>
        <authorList>
            <consortium name="The Broad Institute Genomics Platform"/>
            <consortium name="The Broad Institute Genome Sequencing Center for Infectious Disease"/>
            <person name="Wu L."/>
            <person name="Ma J."/>
        </authorList>
    </citation>
    <scope>NUCLEOTIDE SEQUENCE [LARGE SCALE GENOMIC DNA]</scope>
    <source>
        <strain evidence="8">CCUG 60525</strain>
    </source>
</reference>
<dbReference type="InterPro" id="IPR030678">
    <property type="entry name" value="Peptide/Ni-bd"/>
</dbReference>
<keyword evidence="8" id="KW-1185">Reference proteome</keyword>
<dbReference type="Proteomes" id="UP001597048">
    <property type="component" value="Unassembled WGS sequence"/>
</dbReference>
<feature type="domain" description="Solute-binding protein family 5" evidence="6">
    <location>
        <begin position="82"/>
        <end position="462"/>
    </location>
</feature>
<dbReference type="PANTHER" id="PTHR30290">
    <property type="entry name" value="PERIPLASMIC BINDING COMPONENT OF ABC TRANSPORTER"/>
    <property type="match status" value="1"/>
</dbReference>
<feature type="chain" id="PRO_5046204152" evidence="5">
    <location>
        <begin position="27"/>
        <end position="542"/>
    </location>
</feature>
<proteinExistence type="inferred from homology"/>
<gene>
    <name evidence="7" type="ORF">ACFQ1C_06040</name>
</gene>
<dbReference type="Gene3D" id="3.10.105.10">
    <property type="entry name" value="Dipeptide-binding Protein, Domain 3"/>
    <property type="match status" value="1"/>
</dbReference>
<evidence type="ECO:0000313" key="7">
    <source>
        <dbReference type="EMBL" id="MFD1007711.1"/>
    </source>
</evidence>
<evidence type="ECO:0000256" key="1">
    <source>
        <dbReference type="ARBA" id="ARBA00004196"/>
    </source>
</evidence>
<dbReference type="EMBL" id="JBHTJS010000022">
    <property type="protein sequence ID" value="MFD1007711.1"/>
    <property type="molecule type" value="Genomic_DNA"/>
</dbReference>
<sequence>MTLKKTALASALITASLLAIAAPSLAATVPTGITLAKQQHLIKDNGAEPATLDPHKTEGVPGANIQRDLFEGLVSSGSNGETVPGVAERWETDDNKRFVFHLRSNAKWSNGEPVTAHDFEYSFKRAIDPNTASPYAWYLETPTIANASAILAGDKTPAALGIKALDAHTLEIQLEHSVPYFVTMLSHTTTYPVYRQAIEQHGDNWTKPGNLVSNGAYTLSSWRVNEKIELVRNTHYWDNEHTVIDKVDYLPITSQNAAMNRFLAGEIDLTNEMPIEHFKRLNKDYPEAVHITGYVGTYYYIFNTQKPPFDDVRVRKALSYAIDRDIIAKLVMGQGQLPGYTLTPEIVEGFTPPKLEWANWTQTERNTKALALLNEAGFNTQNPLKFELLYNTSENHKKVAVAIASMWKKTLGAQAELVNQEWKTYLDTKTQGNFDVVRAGWIADYNEASSMLDLQQSTHGNNDGKYASLQYDQLMKATRFIVDPAARNAKYTQAEQILAADMPIAPIYQYVTARLVQERLGGYPNNPLNNLYSKDMYLKAEK</sequence>
<evidence type="ECO:0000313" key="8">
    <source>
        <dbReference type="Proteomes" id="UP001597048"/>
    </source>
</evidence>
<dbReference type="CDD" id="cd08504">
    <property type="entry name" value="PBP2_OppA"/>
    <property type="match status" value="1"/>
</dbReference>
<protein>
    <submittedName>
        <fullName evidence="7">ABC transporter substrate-binding protein</fullName>
    </submittedName>
</protein>
<keyword evidence="3" id="KW-0813">Transport</keyword>
<accession>A0ABW3KH62</accession>
<evidence type="ECO:0000256" key="3">
    <source>
        <dbReference type="ARBA" id="ARBA00022448"/>
    </source>
</evidence>
<dbReference type="RefSeq" id="WP_379557704.1">
    <property type="nucleotide sequence ID" value="NZ_JBHTJS010000022.1"/>
</dbReference>
<dbReference type="SUPFAM" id="SSF53850">
    <property type="entry name" value="Periplasmic binding protein-like II"/>
    <property type="match status" value="1"/>
</dbReference>
<evidence type="ECO:0000259" key="6">
    <source>
        <dbReference type="Pfam" id="PF00496"/>
    </source>
</evidence>
<feature type="signal peptide" evidence="5">
    <location>
        <begin position="1"/>
        <end position="26"/>
    </location>
</feature>
<evidence type="ECO:0000256" key="2">
    <source>
        <dbReference type="ARBA" id="ARBA00005695"/>
    </source>
</evidence>
<dbReference type="PANTHER" id="PTHR30290:SF10">
    <property type="entry name" value="PERIPLASMIC OLIGOPEPTIDE-BINDING PROTEIN-RELATED"/>
    <property type="match status" value="1"/>
</dbReference>
<evidence type="ECO:0000256" key="5">
    <source>
        <dbReference type="SAM" id="SignalP"/>
    </source>
</evidence>
<dbReference type="Gene3D" id="3.90.76.10">
    <property type="entry name" value="Dipeptide-binding Protein, Domain 1"/>
    <property type="match status" value="1"/>
</dbReference>
<dbReference type="InterPro" id="IPR039424">
    <property type="entry name" value="SBP_5"/>
</dbReference>
<name>A0ABW3KH62_9GAMM</name>
<comment type="similarity">
    <text evidence="2">Belongs to the bacterial solute-binding protein 5 family.</text>
</comment>
<comment type="caution">
    <text evidence="7">The sequence shown here is derived from an EMBL/GenBank/DDBJ whole genome shotgun (WGS) entry which is preliminary data.</text>
</comment>
<dbReference type="Pfam" id="PF00496">
    <property type="entry name" value="SBP_bac_5"/>
    <property type="match status" value="1"/>
</dbReference>
<keyword evidence="4 5" id="KW-0732">Signal</keyword>
<dbReference type="InterPro" id="IPR000914">
    <property type="entry name" value="SBP_5_dom"/>
</dbReference>
<dbReference type="Gene3D" id="3.40.190.10">
    <property type="entry name" value="Periplasmic binding protein-like II"/>
    <property type="match status" value="1"/>
</dbReference>
<evidence type="ECO:0000256" key="4">
    <source>
        <dbReference type="ARBA" id="ARBA00022729"/>
    </source>
</evidence>